<dbReference type="GO" id="GO:0160237">
    <property type="term" value="F:D-Ala-D-Ala dipeptidase activity"/>
    <property type="evidence" value="ECO:0007669"/>
    <property type="project" value="UniProtKB-EC"/>
</dbReference>
<sequence>MKKHWIIIMLLTASIATNAQYKYGLKVTNLQEYKASIKQNPKKELIDLEKFISGIVLDIRYATTNNFTGEKIYNMSKAYARKPVAEAVKRAQAELQKQGLGIKIFDAYRPYKATVRFYEVYKDTTYVASPYRGSRHNRGCAIDMTIINLKTGEELKMPTGYDSFQKEAWPSTPVKDPEARKNRALIISVMEKQGFKVNGSEWWHFDFIGWRNYEVLDIDFEELAK</sequence>
<feature type="active site" description="Proton donor/acceptor" evidence="9">
    <location>
        <position position="201"/>
    </location>
</feature>
<comment type="function">
    <text evidence="9">Catalyzes hydrolysis of the D-alanyl-D-alanine dipeptide.</text>
</comment>
<proteinExistence type="inferred from homology"/>
<dbReference type="Gene3D" id="3.30.1380.10">
    <property type="match status" value="1"/>
</dbReference>
<evidence type="ECO:0000313" key="11">
    <source>
        <dbReference type="EMBL" id="SKC78219.1"/>
    </source>
</evidence>
<evidence type="ECO:0000256" key="3">
    <source>
        <dbReference type="ARBA" id="ARBA00022723"/>
    </source>
</evidence>
<dbReference type="AlphaFoldDB" id="A0A1T5LRJ0"/>
<dbReference type="Proteomes" id="UP000190961">
    <property type="component" value="Unassembled WGS sequence"/>
</dbReference>
<dbReference type="SUPFAM" id="SSF55166">
    <property type="entry name" value="Hedgehog/DD-peptidase"/>
    <property type="match status" value="1"/>
</dbReference>
<gene>
    <name evidence="11" type="ORF">SAMN05660236_3707</name>
</gene>
<dbReference type="Pfam" id="PF01427">
    <property type="entry name" value="Peptidase_M15"/>
    <property type="match status" value="1"/>
</dbReference>
<evidence type="ECO:0000256" key="5">
    <source>
        <dbReference type="ARBA" id="ARBA00022833"/>
    </source>
</evidence>
<evidence type="ECO:0000256" key="2">
    <source>
        <dbReference type="ARBA" id="ARBA00022670"/>
    </source>
</evidence>
<dbReference type="PANTHER" id="PTHR43126">
    <property type="entry name" value="D-ALANYL-D-ALANINE DIPEPTIDASE"/>
    <property type="match status" value="1"/>
</dbReference>
<evidence type="ECO:0000256" key="4">
    <source>
        <dbReference type="ARBA" id="ARBA00022801"/>
    </source>
</evidence>
<dbReference type="OrthoDB" id="9801430at2"/>
<comment type="cofactor">
    <cofactor evidence="9">
        <name>Zn(2+)</name>
        <dbReference type="ChEBI" id="CHEBI:29105"/>
    </cofactor>
    <text evidence="9">Binds 1 zinc ion per subunit.</text>
</comment>
<feature type="binding site" evidence="9">
    <location>
        <position position="204"/>
    </location>
    <ligand>
        <name>Zn(2+)</name>
        <dbReference type="ChEBI" id="CHEBI:29105"/>
        <note>catalytic</note>
    </ligand>
</feature>
<dbReference type="GO" id="GO:0071555">
    <property type="term" value="P:cell wall organization"/>
    <property type="evidence" value="ECO:0007669"/>
    <property type="project" value="UniProtKB-KW"/>
</dbReference>
<dbReference type="STRING" id="688867.SAMN05660236_3707"/>
<comment type="similarity">
    <text evidence="9">Belongs to the peptidase M15D family.</text>
</comment>
<evidence type="ECO:0000256" key="6">
    <source>
        <dbReference type="ARBA" id="ARBA00022997"/>
    </source>
</evidence>
<evidence type="ECO:0000256" key="8">
    <source>
        <dbReference type="ARBA" id="ARBA00023316"/>
    </source>
</evidence>
<feature type="binding site" evidence="9">
    <location>
        <position position="136"/>
    </location>
    <ligand>
        <name>Zn(2+)</name>
        <dbReference type="ChEBI" id="CHEBI:29105"/>
        <note>catalytic</note>
    </ligand>
</feature>
<dbReference type="GO" id="GO:0006508">
    <property type="term" value="P:proteolysis"/>
    <property type="evidence" value="ECO:0007669"/>
    <property type="project" value="UniProtKB-KW"/>
</dbReference>
<organism evidence="11 12">
    <name type="scientific">Ohtaekwangia koreensis</name>
    <dbReference type="NCBI Taxonomy" id="688867"/>
    <lineage>
        <taxon>Bacteria</taxon>
        <taxon>Pseudomonadati</taxon>
        <taxon>Bacteroidota</taxon>
        <taxon>Cytophagia</taxon>
        <taxon>Cytophagales</taxon>
        <taxon>Fulvivirgaceae</taxon>
        <taxon>Ohtaekwangia</taxon>
    </lineage>
</organism>
<evidence type="ECO:0000256" key="1">
    <source>
        <dbReference type="ARBA" id="ARBA00001362"/>
    </source>
</evidence>
<evidence type="ECO:0000256" key="9">
    <source>
        <dbReference type="HAMAP-Rule" id="MF_01924"/>
    </source>
</evidence>
<feature type="binding site" evidence="9">
    <location>
        <position position="143"/>
    </location>
    <ligand>
        <name>Zn(2+)</name>
        <dbReference type="ChEBI" id="CHEBI:29105"/>
        <note>catalytic</note>
    </ligand>
</feature>
<feature type="chain" id="PRO_5012346271" description="D-alanyl-D-alanine dipeptidase" evidence="10">
    <location>
        <begin position="20"/>
        <end position="225"/>
    </location>
</feature>
<keyword evidence="12" id="KW-1185">Reference proteome</keyword>
<feature type="signal peptide" evidence="10">
    <location>
        <begin position="1"/>
        <end position="19"/>
    </location>
</feature>
<keyword evidence="4 9" id="KW-0378">Hydrolase</keyword>
<dbReference type="EC" id="3.4.13.22" evidence="9"/>
<feature type="site" description="Transition state stabilizer" evidence="9">
    <location>
        <position position="109"/>
    </location>
</feature>
<dbReference type="RefSeq" id="WP_079688217.1">
    <property type="nucleotide sequence ID" value="NZ_FUZU01000002.1"/>
</dbReference>
<name>A0A1T5LRJ0_9BACT</name>
<comment type="catalytic activity">
    <reaction evidence="1 9">
        <text>D-alanyl-D-alanine + H2O = 2 D-alanine</text>
        <dbReference type="Rhea" id="RHEA:20661"/>
        <dbReference type="ChEBI" id="CHEBI:15377"/>
        <dbReference type="ChEBI" id="CHEBI:57416"/>
        <dbReference type="ChEBI" id="CHEBI:57822"/>
        <dbReference type="EC" id="3.4.13.22"/>
    </reaction>
</comment>
<reference evidence="11 12" key="1">
    <citation type="submission" date="2017-02" db="EMBL/GenBank/DDBJ databases">
        <authorList>
            <person name="Peterson S.W."/>
        </authorList>
    </citation>
    <scope>NUCLEOTIDE SEQUENCE [LARGE SCALE GENOMIC DNA]</scope>
    <source>
        <strain evidence="11 12">DSM 25262</strain>
    </source>
</reference>
<keyword evidence="8" id="KW-0961">Cell wall biogenesis/degradation</keyword>
<dbReference type="GO" id="GO:0008237">
    <property type="term" value="F:metallopeptidase activity"/>
    <property type="evidence" value="ECO:0007669"/>
    <property type="project" value="UniProtKB-KW"/>
</dbReference>
<dbReference type="InterPro" id="IPR009045">
    <property type="entry name" value="Zn_M74/Hedgehog-like"/>
</dbReference>
<dbReference type="PANTHER" id="PTHR43126:SF1">
    <property type="entry name" value="D-ALANYL-D-ALANINE DIPEPTIDASE"/>
    <property type="match status" value="1"/>
</dbReference>
<accession>A0A1T5LRJ0</accession>
<dbReference type="CDD" id="cd14840">
    <property type="entry name" value="D-Ala-D-Ala_dipeptidase_Aad"/>
    <property type="match status" value="1"/>
</dbReference>
<keyword evidence="2 9" id="KW-0645">Protease</keyword>
<protein>
    <recommendedName>
        <fullName evidence="9">D-alanyl-D-alanine dipeptidase</fullName>
        <shortName evidence="9">D-Ala-D-Ala dipeptidase</shortName>
        <ecNumber evidence="9">3.4.13.22</ecNumber>
    </recommendedName>
</protein>
<dbReference type="HAMAP" id="MF_01924">
    <property type="entry name" value="A_A_dipeptidase"/>
    <property type="match status" value="1"/>
</dbReference>
<dbReference type="InterPro" id="IPR000755">
    <property type="entry name" value="A_A_dipeptidase"/>
</dbReference>
<keyword evidence="3 9" id="KW-0479">Metal-binding</keyword>
<evidence type="ECO:0000256" key="7">
    <source>
        <dbReference type="ARBA" id="ARBA00023049"/>
    </source>
</evidence>
<keyword evidence="5 9" id="KW-0862">Zinc</keyword>
<evidence type="ECO:0000256" key="10">
    <source>
        <dbReference type="SAM" id="SignalP"/>
    </source>
</evidence>
<evidence type="ECO:0000313" key="12">
    <source>
        <dbReference type="Proteomes" id="UP000190961"/>
    </source>
</evidence>
<dbReference type="EMBL" id="FUZU01000002">
    <property type="protein sequence ID" value="SKC78219.1"/>
    <property type="molecule type" value="Genomic_DNA"/>
</dbReference>
<keyword evidence="6 9" id="KW-0224">Dipeptidase</keyword>
<keyword evidence="10" id="KW-0732">Signal</keyword>
<keyword evidence="7 9" id="KW-0482">Metalloprotease</keyword>
<dbReference type="GO" id="GO:0008270">
    <property type="term" value="F:zinc ion binding"/>
    <property type="evidence" value="ECO:0007669"/>
    <property type="project" value="UniProtKB-UniRule"/>
</dbReference>